<dbReference type="Proteomes" id="UP000683429">
    <property type="component" value="Chromosome"/>
</dbReference>
<dbReference type="EMBL" id="CP076607">
    <property type="protein sequence ID" value="QWU13125.1"/>
    <property type="molecule type" value="Genomic_DNA"/>
</dbReference>
<reference evidence="8 9" key="1">
    <citation type="submission" date="2021-06" db="EMBL/GenBank/DDBJ databases">
        <title>Whole genome sequence of Paenibacillus sophorae DSM23020 for comparative genomics.</title>
        <authorList>
            <person name="Kim M.-J."/>
            <person name="Lee G."/>
            <person name="Shin J.-H."/>
        </authorList>
    </citation>
    <scope>NUCLEOTIDE SEQUENCE [LARGE SCALE GENOMIC DNA]</scope>
    <source>
        <strain evidence="8 9">DSM 23020</strain>
    </source>
</reference>
<feature type="transmembrane region" description="Helical" evidence="6">
    <location>
        <begin position="74"/>
        <end position="97"/>
    </location>
</feature>
<organism evidence="8 9">
    <name type="scientific">Paenibacillus sophorae</name>
    <dbReference type="NCBI Taxonomy" id="1333845"/>
    <lineage>
        <taxon>Bacteria</taxon>
        <taxon>Bacillati</taxon>
        <taxon>Bacillota</taxon>
        <taxon>Bacilli</taxon>
        <taxon>Bacillales</taxon>
        <taxon>Paenibacillaceae</taxon>
        <taxon>Paenibacillus</taxon>
    </lineage>
</organism>
<name>A0ABX8H4W1_9BACL</name>
<evidence type="ECO:0000313" key="9">
    <source>
        <dbReference type="Proteomes" id="UP000683429"/>
    </source>
</evidence>
<dbReference type="InterPro" id="IPR020846">
    <property type="entry name" value="MFS_dom"/>
</dbReference>
<feature type="transmembrane region" description="Helical" evidence="6">
    <location>
        <begin position="103"/>
        <end position="124"/>
    </location>
</feature>
<evidence type="ECO:0000256" key="1">
    <source>
        <dbReference type="ARBA" id="ARBA00004651"/>
    </source>
</evidence>
<dbReference type="PANTHER" id="PTHR43124">
    <property type="entry name" value="PURINE EFFLUX PUMP PBUE"/>
    <property type="match status" value="1"/>
</dbReference>
<evidence type="ECO:0000256" key="4">
    <source>
        <dbReference type="ARBA" id="ARBA00022989"/>
    </source>
</evidence>
<feature type="transmembrane region" description="Helical" evidence="6">
    <location>
        <begin position="136"/>
        <end position="156"/>
    </location>
</feature>
<evidence type="ECO:0000256" key="6">
    <source>
        <dbReference type="SAM" id="Phobius"/>
    </source>
</evidence>
<evidence type="ECO:0000256" key="3">
    <source>
        <dbReference type="ARBA" id="ARBA00022692"/>
    </source>
</evidence>
<keyword evidence="3 6" id="KW-0812">Transmembrane</keyword>
<dbReference type="Pfam" id="PF07690">
    <property type="entry name" value="MFS_1"/>
    <property type="match status" value="1"/>
</dbReference>
<feature type="transmembrane region" description="Helical" evidence="6">
    <location>
        <begin position="295"/>
        <end position="318"/>
    </location>
</feature>
<evidence type="ECO:0000259" key="7">
    <source>
        <dbReference type="PROSITE" id="PS50850"/>
    </source>
</evidence>
<keyword evidence="5 6" id="KW-0472">Membrane</keyword>
<sequence>MSKRNNLLIFILTIGAFGIINTEMGVIGILPYIADHFHISISKAGWLVSLFALTVSITGPTMPLLFSGMNRKKAMLLVLGIFVLGNIGSIFTSNYAIAIVARVIPAIFHPIYFSAAFTIAANSVRKEEAPKAVSKVFIGVSAGMVLGVPIASFLASTVSFQLSMSFFAIVNAIVFIATLVFFPSMPVKERLSYGAQLSVLKKPIAWLSIVAVILLNSAVFGVYSFLAEYLKTVTNASGQSISLMLVIFGGANIIGNIVAGKLLTKNAIKTVVSFPFALGVVYIILFLFGQFTLPMAIITLVWGILAGIGGNINQYWITSAAPEAPDFANGLFLSSVNLGTTFGTAVGGLFISELGTQYVVLVGLLSLVLGLAFIMLRNYRNTPTKQLSR</sequence>
<evidence type="ECO:0000313" key="8">
    <source>
        <dbReference type="EMBL" id="QWU13125.1"/>
    </source>
</evidence>
<feature type="transmembrane region" description="Helical" evidence="6">
    <location>
        <begin position="330"/>
        <end position="352"/>
    </location>
</feature>
<dbReference type="PANTHER" id="PTHR43124:SF3">
    <property type="entry name" value="CHLORAMPHENICOL EFFLUX PUMP RV0191"/>
    <property type="match status" value="1"/>
</dbReference>
<dbReference type="CDD" id="cd17324">
    <property type="entry name" value="MFS_NepI_like"/>
    <property type="match status" value="1"/>
</dbReference>
<feature type="domain" description="Major facilitator superfamily (MFS) profile" evidence="7">
    <location>
        <begin position="8"/>
        <end position="380"/>
    </location>
</feature>
<feature type="transmembrane region" description="Helical" evidence="6">
    <location>
        <begin position="204"/>
        <end position="226"/>
    </location>
</feature>
<feature type="transmembrane region" description="Helical" evidence="6">
    <location>
        <begin position="7"/>
        <end position="34"/>
    </location>
</feature>
<evidence type="ECO:0000256" key="2">
    <source>
        <dbReference type="ARBA" id="ARBA00022475"/>
    </source>
</evidence>
<comment type="subcellular location">
    <subcellularLocation>
        <location evidence="1">Cell membrane</location>
        <topology evidence="1">Multi-pass membrane protein</topology>
    </subcellularLocation>
</comment>
<feature type="transmembrane region" description="Helical" evidence="6">
    <location>
        <begin position="271"/>
        <end position="289"/>
    </location>
</feature>
<accession>A0ABX8H4W1</accession>
<dbReference type="InterPro" id="IPR050189">
    <property type="entry name" value="MFS_Efflux_Transporters"/>
</dbReference>
<feature type="transmembrane region" description="Helical" evidence="6">
    <location>
        <begin position="238"/>
        <end position="259"/>
    </location>
</feature>
<feature type="transmembrane region" description="Helical" evidence="6">
    <location>
        <begin position="46"/>
        <end position="67"/>
    </location>
</feature>
<protein>
    <submittedName>
        <fullName evidence="8">MFS transporter</fullName>
    </submittedName>
</protein>
<feature type="transmembrane region" description="Helical" evidence="6">
    <location>
        <begin position="358"/>
        <end position="379"/>
    </location>
</feature>
<gene>
    <name evidence="8" type="ORF">KP014_13875</name>
</gene>
<dbReference type="RefSeq" id="WP_216700352.1">
    <property type="nucleotide sequence ID" value="NZ_CP076607.1"/>
</dbReference>
<feature type="transmembrane region" description="Helical" evidence="6">
    <location>
        <begin position="162"/>
        <end position="183"/>
    </location>
</feature>
<dbReference type="InterPro" id="IPR011701">
    <property type="entry name" value="MFS"/>
</dbReference>
<keyword evidence="4 6" id="KW-1133">Transmembrane helix</keyword>
<proteinExistence type="predicted"/>
<dbReference type="PROSITE" id="PS50850">
    <property type="entry name" value="MFS"/>
    <property type="match status" value="1"/>
</dbReference>
<keyword evidence="9" id="KW-1185">Reference proteome</keyword>
<evidence type="ECO:0000256" key="5">
    <source>
        <dbReference type="ARBA" id="ARBA00023136"/>
    </source>
</evidence>
<keyword evidence="2" id="KW-1003">Cell membrane</keyword>